<dbReference type="EMBL" id="JBEDUW010000001">
    <property type="protein sequence ID" value="KAK9950280.1"/>
    <property type="molecule type" value="Genomic_DNA"/>
</dbReference>
<evidence type="ECO:0000313" key="1">
    <source>
        <dbReference type="EMBL" id="KAK9950280.1"/>
    </source>
</evidence>
<sequence>MWRHCREYCGLDGNSQSSSLLHLLPRRVRHRHHRSQDFSRGLCQKQKHYHHRSHWNEILDRRLNNRVSRISAAESVMPAKIVDDISWANAAQSRRFEQHQCDLSVVDEV</sequence>
<accession>A0AAW1YNL8</accession>
<dbReference type="AlphaFoldDB" id="A0AAW1YNL8"/>
<proteinExistence type="predicted"/>
<organism evidence="1 2">
    <name type="scientific">Rubus argutus</name>
    <name type="common">Southern blackberry</name>
    <dbReference type="NCBI Taxonomy" id="59490"/>
    <lineage>
        <taxon>Eukaryota</taxon>
        <taxon>Viridiplantae</taxon>
        <taxon>Streptophyta</taxon>
        <taxon>Embryophyta</taxon>
        <taxon>Tracheophyta</taxon>
        <taxon>Spermatophyta</taxon>
        <taxon>Magnoliopsida</taxon>
        <taxon>eudicotyledons</taxon>
        <taxon>Gunneridae</taxon>
        <taxon>Pentapetalae</taxon>
        <taxon>rosids</taxon>
        <taxon>fabids</taxon>
        <taxon>Rosales</taxon>
        <taxon>Rosaceae</taxon>
        <taxon>Rosoideae</taxon>
        <taxon>Rosoideae incertae sedis</taxon>
        <taxon>Rubus</taxon>
    </lineage>
</organism>
<evidence type="ECO:0000313" key="2">
    <source>
        <dbReference type="Proteomes" id="UP001457282"/>
    </source>
</evidence>
<comment type="caution">
    <text evidence="1">The sequence shown here is derived from an EMBL/GenBank/DDBJ whole genome shotgun (WGS) entry which is preliminary data.</text>
</comment>
<gene>
    <name evidence="1" type="ORF">M0R45_005778</name>
</gene>
<reference evidence="1 2" key="1">
    <citation type="journal article" date="2023" name="G3 (Bethesda)">
        <title>A chromosome-length genome assembly and annotation of blackberry (Rubus argutus, cv. 'Hillquist').</title>
        <authorList>
            <person name="Bruna T."/>
            <person name="Aryal R."/>
            <person name="Dudchenko O."/>
            <person name="Sargent D.J."/>
            <person name="Mead D."/>
            <person name="Buti M."/>
            <person name="Cavallini A."/>
            <person name="Hytonen T."/>
            <person name="Andres J."/>
            <person name="Pham M."/>
            <person name="Weisz D."/>
            <person name="Mascagni F."/>
            <person name="Usai G."/>
            <person name="Natali L."/>
            <person name="Bassil N."/>
            <person name="Fernandez G.E."/>
            <person name="Lomsadze A."/>
            <person name="Armour M."/>
            <person name="Olukolu B."/>
            <person name="Poorten T."/>
            <person name="Britton C."/>
            <person name="Davik J."/>
            <person name="Ashrafi H."/>
            <person name="Aiden E.L."/>
            <person name="Borodovsky M."/>
            <person name="Worthington M."/>
        </authorList>
    </citation>
    <scope>NUCLEOTIDE SEQUENCE [LARGE SCALE GENOMIC DNA]</scope>
    <source>
        <strain evidence="1">PI 553951</strain>
    </source>
</reference>
<name>A0AAW1YNL8_RUBAR</name>
<dbReference type="Proteomes" id="UP001457282">
    <property type="component" value="Unassembled WGS sequence"/>
</dbReference>
<protein>
    <submittedName>
        <fullName evidence="1">Uncharacterized protein</fullName>
    </submittedName>
</protein>
<keyword evidence="2" id="KW-1185">Reference proteome</keyword>